<reference evidence="6 7" key="1">
    <citation type="submission" date="2019-07" db="EMBL/GenBank/DDBJ databases">
        <title>Full genome sequence of Devosia sp. Gsoil 520.</title>
        <authorList>
            <person name="Im W.-T."/>
        </authorList>
    </citation>
    <scope>NUCLEOTIDE SEQUENCE [LARGE SCALE GENOMIC DNA]</scope>
    <source>
        <strain evidence="6 7">Gsoil 520</strain>
    </source>
</reference>
<evidence type="ECO:0000313" key="6">
    <source>
        <dbReference type="EMBL" id="QDZ11354.1"/>
    </source>
</evidence>
<name>A0A5B8LUM2_9HYPH</name>
<dbReference type="SUPFAM" id="SSF53474">
    <property type="entry name" value="alpha/beta-Hydrolases"/>
    <property type="match status" value="1"/>
</dbReference>
<evidence type="ECO:0000259" key="5">
    <source>
        <dbReference type="Pfam" id="PF22244"/>
    </source>
</evidence>
<evidence type="ECO:0000256" key="4">
    <source>
        <dbReference type="SAM" id="MobiDB-lite"/>
    </source>
</evidence>
<evidence type="ECO:0000256" key="3">
    <source>
        <dbReference type="ARBA" id="ARBA00022801"/>
    </source>
</evidence>
<organism evidence="6 7">
    <name type="scientific">Devosia ginsengisoli</name>
    <dbReference type="NCBI Taxonomy" id="400770"/>
    <lineage>
        <taxon>Bacteria</taxon>
        <taxon>Pseudomonadati</taxon>
        <taxon>Pseudomonadota</taxon>
        <taxon>Alphaproteobacteria</taxon>
        <taxon>Hyphomicrobiales</taxon>
        <taxon>Devosiaceae</taxon>
        <taxon>Devosia</taxon>
    </lineage>
</organism>
<keyword evidence="2" id="KW-0732">Signal</keyword>
<evidence type="ECO:0000256" key="1">
    <source>
        <dbReference type="ARBA" id="ARBA00022487"/>
    </source>
</evidence>
<keyword evidence="3" id="KW-0378">Hydrolase</keyword>
<keyword evidence="7" id="KW-1185">Reference proteome</keyword>
<dbReference type="GO" id="GO:0052689">
    <property type="term" value="F:carboxylic ester hydrolase activity"/>
    <property type="evidence" value="ECO:0007669"/>
    <property type="project" value="UniProtKB-KW"/>
</dbReference>
<dbReference type="Proteomes" id="UP000315364">
    <property type="component" value="Chromosome"/>
</dbReference>
<proteinExistence type="predicted"/>
<dbReference type="Gene3D" id="3.40.50.1820">
    <property type="entry name" value="alpha/beta hydrolase"/>
    <property type="match status" value="1"/>
</dbReference>
<sequence length="210" mass="22766">MPDSESEWQGVGVWPLTRPDPAQPQPGAIALWAWSISRLIDVAERLPEINASRVIAAGHSRLGKAVLLAAASDTRIGAVLVNNSGCLGASLSSRDLGETPAEMLARFPHWTSPNPAPAGAAPLDQHHLLASVAPRRLYVASASEDHWCDPKGEYLALAGAAPMWQQTLSPLQEAWHEDAECRSGAIGWHLRPGPHDIRPYDWARFLRFVA</sequence>
<dbReference type="OrthoDB" id="9771666at2"/>
<gene>
    <name evidence="6" type="ORF">FPZ08_11635</name>
</gene>
<dbReference type="RefSeq" id="WP_146290176.1">
    <property type="nucleotide sequence ID" value="NZ_CP042304.1"/>
</dbReference>
<evidence type="ECO:0000256" key="2">
    <source>
        <dbReference type="ARBA" id="ARBA00022729"/>
    </source>
</evidence>
<dbReference type="Pfam" id="PF22244">
    <property type="entry name" value="GCE_fung"/>
    <property type="match status" value="1"/>
</dbReference>
<keyword evidence="1" id="KW-0719">Serine esterase</keyword>
<dbReference type="AlphaFoldDB" id="A0A5B8LUM2"/>
<feature type="region of interest" description="Disordered" evidence="4">
    <location>
        <begin position="1"/>
        <end position="20"/>
    </location>
</feature>
<dbReference type="InterPro" id="IPR029058">
    <property type="entry name" value="AB_hydrolase_fold"/>
</dbReference>
<accession>A0A5B8LUM2</accession>
<feature type="domain" description="4-O-methyl-glucuronoyl methylesterase-like" evidence="5">
    <location>
        <begin position="25"/>
        <end position="165"/>
    </location>
</feature>
<evidence type="ECO:0000313" key="7">
    <source>
        <dbReference type="Proteomes" id="UP000315364"/>
    </source>
</evidence>
<dbReference type="KEGG" id="dea:FPZ08_11635"/>
<dbReference type="EMBL" id="CP042304">
    <property type="protein sequence ID" value="QDZ11354.1"/>
    <property type="molecule type" value="Genomic_DNA"/>
</dbReference>
<dbReference type="InterPro" id="IPR054579">
    <property type="entry name" value="GCE-like_dom"/>
</dbReference>
<protein>
    <recommendedName>
        <fullName evidence="5">4-O-methyl-glucuronoyl methylesterase-like domain-containing protein</fullName>
    </recommendedName>
</protein>